<evidence type="ECO:0000313" key="2">
    <source>
        <dbReference type="EMBL" id="MBM1713677.1"/>
    </source>
</evidence>
<evidence type="ECO:0000313" key="3">
    <source>
        <dbReference type="Proteomes" id="UP000732193"/>
    </source>
</evidence>
<keyword evidence="1" id="KW-0472">Membrane</keyword>
<organism evidence="2 3">
    <name type="scientific">Sulfitobacter geojensis</name>
    <dbReference type="NCBI Taxonomy" id="1342299"/>
    <lineage>
        <taxon>Bacteria</taxon>
        <taxon>Pseudomonadati</taxon>
        <taxon>Pseudomonadota</taxon>
        <taxon>Alphaproteobacteria</taxon>
        <taxon>Rhodobacterales</taxon>
        <taxon>Roseobacteraceae</taxon>
        <taxon>Sulfitobacter</taxon>
    </lineage>
</organism>
<sequence length="199" mass="21156">MQADRYSRAVGWLKVLLPLMALALLSTLFLLSRVIDPQAVIPFADKEIQERLRDQQVTGPIYYAVTADGDEISFAAEKVTTPDGKTGGNEAEDVEVVMKLGSGADIVLNAQRGHFDIAADSSKLQGNVVINTSTGYRINSDLLVTQMSVLGVNSPGPVSAIGPVGTLDAGAMTLNAGKPSHLVFTNGVKLIYTPELDKE</sequence>
<dbReference type="AlphaFoldDB" id="A0AAE2VYE1"/>
<gene>
    <name evidence="2" type="ORF">JQV55_08910</name>
</gene>
<name>A0AAE2VYE1_9RHOB</name>
<dbReference type="EMBL" id="JAFBRM010000002">
    <property type="protein sequence ID" value="MBM1713677.1"/>
    <property type="molecule type" value="Genomic_DNA"/>
</dbReference>
<keyword evidence="1" id="KW-0812">Transmembrane</keyword>
<keyword evidence="1" id="KW-1133">Transmembrane helix</keyword>
<keyword evidence="3" id="KW-1185">Reference proteome</keyword>
<dbReference type="Proteomes" id="UP000732193">
    <property type="component" value="Unassembled WGS sequence"/>
</dbReference>
<evidence type="ECO:0000256" key="1">
    <source>
        <dbReference type="SAM" id="Phobius"/>
    </source>
</evidence>
<feature type="transmembrane region" description="Helical" evidence="1">
    <location>
        <begin position="12"/>
        <end position="31"/>
    </location>
</feature>
<accession>A0AAE2VYE1</accession>
<proteinExistence type="predicted"/>
<comment type="caution">
    <text evidence="2">The sequence shown here is derived from an EMBL/GenBank/DDBJ whole genome shotgun (WGS) entry which is preliminary data.</text>
</comment>
<evidence type="ECO:0008006" key="4">
    <source>
        <dbReference type="Google" id="ProtNLM"/>
    </source>
</evidence>
<protein>
    <recommendedName>
        <fullName evidence="4">LPS export ABC transporter periplasmic protein LptC</fullName>
    </recommendedName>
</protein>
<reference evidence="2 3" key="1">
    <citation type="submission" date="2021-01" db="EMBL/GenBank/DDBJ databases">
        <title>Diatom-associated Roseobacters Show Island Model of Population Structure.</title>
        <authorList>
            <person name="Qu L."/>
            <person name="Feng X."/>
            <person name="Chen Y."/>
            <person name="Li L."/>
            <person name="Wang X."/>
            <person name="Hu Z."/>
            <person name="Wang H."/>
            <person name="Luo H."/>
        </authorList>
    </citation>
    <scope>NUCLEOTIDE SEQUENCE [LARGE SCALE GENOMIC DNA]</scope>
    <source>
        <strain evidence="2 3">TR60-84</strain>
    </source>
</reference>
<dbReference type="RefSeq" id="WP_203242013.1">
    <property type="nucleotide sequence ID" value="NZ_JAFBRH010000002.1"/>
</dbReference>